<dbReference type="OrthoDB" id="547145at2759"/>
<dbReference type="GO" id="GO:0005737">
    <property type="term" value="C:cytoplasm"/>
    <property type="evidence" value="ECO:0007669"/>
    <property type="project" value="TreeGrafter"/>
</dbReference>
<dbReference type="SUPFAM" id="SSF51971">
    <property type="entry name" value="Nucleotide-binding domain"/>
    <property type="match status" value="1"/>
</dbReference>
<dbReference type="Gene3D" id="3.50.50.60">
    <property type="entry name" value="FAD/NAD(P)-binding domain"/>
    <property type="match status" value="1"/>
</dbReference>
<sequence>MVCFCEGSTLQSAAAAPSLALSSLPRRSLRYAVLGAGFAGLSVTWNLLKLCPKDVPLRIDIYDEVGIGGGASGVAGGLLHPYSPKVKLLWKGAECWADCLRLLSVAESTLHSKELDSEMDGCQNMHEFVVLRRGILRPAISLKNLTVLKENAQNGLDSCRIETIDEDDARNLVPQLHVPLNTAFYMPQAVNINSRRYLEALFTACENLTKESSTSGHGPKELYLQKDSINKLRELGGAYDAVIVCLGAKMVMLPELSGKLPLRTCRGVVAHMQLPDDISNTYPELGPSILSDAWLAIQGPRSLYMGSTWEWQSTNSSPEVSEDEGLRTLAELLPKVAAIYPSIKEWSFTGARAGLRAMPPLTPPGSLPLMGCIDEIVRHNSSCKYWLLGGLGSRGLLYHGWLGKLTAQAVLSCNEKLIPSELTSWKKMMNS</sequence>
<dbReference type="PANTHER" id="PTHR13847">
    <property type="entry name" value="SARCOSINE DEHYDROGENASE-RELATED"/>
    <property type="match status" value="1"/>
</dbReference>
<keyword evidence="2" id="KW-1185">Reference proteome</keyword>
<reference evidence="3" key="1">
    <citation type="submission" date="2025-08" db="UniProtKB">
        <authorList>
            <consortium name="RefSeq"/>
        </authorList>
    </citation>
    <scope>IDENTIFICATION</scope>
    <source>
        <strain evidence="3">OHB3-1</strain>
    </source>
</reference>
<gene>
    <name evidence="3" type="primary">LOC111007124</name>
</gene>
<dbReference type="KEGG" id="mcha:111007124"/>
<dbReference type="Pfam" id="PF01266">
    <property type="entry name" value="DAO"/>
    <property type="match status" value="1"/>
</dbReference>
<proteinExistence type="predicted"/>
<dbReference type="InterPro" id="IPR036188">
    <property type="entry name" value="FAD/NAD-bd_sf"/>
</dbReference>
<evidence type="ECO:0000313" key="2">
    <source>
        <dbReference type="Proteomes" id="UP000504603"/>
    </source>
</evidence>
<evidence type="ECO:0000259" key="1">
    <source>
        <dbReference type="Pfam" id="PF01266"/>
    </source>
</evidence>
<feature type="domain" description="FAD dependent oxidoreductase" evidence="1">
    <location>
        <begin position="31"/>
        <end position="408"/>
    </location>
</feature>
<protein>
    <submittedName>
        <fullName evidence="3">Uncharacterized protein LOC111007124 isoform X1</fullName>
    </submittedName>
</protein>
<accession>A0A6J1C0B6</accession>
<organism evidence="2 3">
    <name type="scientific">Momordica charantia</name>
    <name type="common">Bitter gourd</name>
    <name type="synonym">Balsam pear</name>
    <dbReference type="NCBI Taxonomy" id="3673"/>
    <lineage>
        <taxon>Eukaryota</taxon>
        <taxon>Viridiplantae</taxon>
        <taxon>Streptophyta</taxon>
        <taxon>Embryophyta</taxon>
        <taxon>Tracheophyta</taxon>
        <taxon>Spermatophyta</taxon>
        <taxon>Magnoliopsida</taxon>
        <taxon>eudicotyledons</taxon>
        <taxon>Gunneridae</taxon>
        <taxon>Pentapetalae</taxon>
        <taxon>rosids</taxon>
        <taxon>fabids</taxon>
        <taxon>Cucurbitales</taxon>
        <taxon>Cucurbitaceae</taxon>
        <taxon>Momordiceae</taxon>
        <taxon>Momordica</taxon>
    </lineage>
</organism>
<evidence type="ECO:0000313" key="3">
    <source>
        <dbReference type="RefSeq" id="XP_022135024.1"/>
    </source>
</evidence>
<dbReference type="RefSeq" id="XP_022135024.1">
    <property type="nucleotide sequence ID" value="XM_022279332.1"/>
</dbReference>
<dbReference type="GeneID" id="111007124"/>
<name>A0A6J1C0B6_MOMCH</name>
<dbReference type="AlphaFoldDB" id="A0A6J1C0B6"/>
<dbReference type="PANTHER" id="PTHR13847:SF261">
    <property type="entry name" value="FAD-DEPENDENT OXIDOREDUCTASE FAMILY PROTEIN"/>
    <property type="match status" value="1"/>
</dbReference>
<dbReference type="Gene3D" id="3.30.9.10">
    <property type="entry name" value="D-Amino Acid Oxidase, subunit A, domain 2"/>
    <property type="match status" value="1"/>
</dbReference>
<dbReference type="InterPro" id="IPR006076">
    <property type="entry name" value="FAD-dep_OxRdtase"/>
</dbReference>
<dbReference type="Proteomes" id="UP000504603">
    <property type="component" value="Unplaced"/>
</dbReference>